<dbReference type="RefSeq" id="WP_073581946.1">
    <property type="nucleotide sequence ID" value="NZ_AP024897.1"/>
</dbReference>
<feature type="transmembrane region" description="Helical" evidence="1">
    <location>
        <begin position="82"/>
        <end position="102"/>
    </location>
</feature>
<dbReference type="InterPro" id="IPR052701">
    <property type="entry name" value="GAG_Ulvan_Degrading_Sulfatases"/>
</dbReference>
<feature type="transmembrane region" description="Helical" evidence="1">
    <location>
        <begin position="43"/>
        <end position="70"/>
    </location>
</feature>
<dbReference type="STRING" id="1117707.VQ7734_01972"/>
<dbReference type="InterPro" id="IPR017850">
    <property type="entry name" value="Alkaline_phosphatase_core_sf"/>
</dbReference>
<dbReference type="PIRSF" id="PIRSF004950">
    <property type="entry name" value="Mmb_sulf_HI0842"/>
    <property type="match status" value="1"/>
</dbReference>
<dbReference type="OrthoDB" id="9803751at2"/>
<name>A0A1M7YUC8_9VIBR</name>
<keyword evidence="1" id="KW-1133">Transmembrane helix</keyword>
<dbReference type="PANTHER" id="PTHR43751:SF3">
    <property type="entry name" value="SULFATASE N-TERMINAL DOMAIN-CONTAINING PROTEIN"/>
    <property type="match status" value="1"/>
</dbReference>
<feature type="transmembrane region" description="Helical" evidence="1">
    <location>
        <begin position="122"/>
        <end position="141"/>
    </location>
</feature>
<dbReference type="Gene3D" id="3.40.720.10">
    <property type="entry name" value="Alkaline Phosphatase, subunit A"/>
    <property type="match status" value="1"/>
</dbReference>
<dbReference type="Pfam" id="PF11893">
    <property type="entry name" value="DUF3413"/>
    <property type="match status" value="1"/>
</dbReference>
<organism evidence="4 5">
    <name type="scientific">Vibrio quintilis</name>
    <dbReference type="NCBI Taxonomy" id="1117707"/>
    <lineage>
        <taxon>Bacteria</taxon>
        <taxon>Pseudomonadati</taxon>
        <taxon>Pseudomonadota</taxon>
        <taxon>Gammaproteobacteria</taxon>
        <taxon>Vibrionales</taxon>
        <taxon>Vibrionaceae</taxon>
        <taxon>Vibrio</taxon>
    </lineage>
</organism>
<feature type="transmembrane region" description="Helical" evidence="1">
    <location>
        <begin position="12"/>
        <end position="31"/>
    </location>
</feature>
<dbReference type="SUPFAM" id="SSF53649">
    <property type="entry name" value="Alkaline phosphatase-like"/>
    <property type="match status" value="1"/>
</dbReference>
<dbReference type="AlphaFoldDB" id="A0A1M7YUC8"/>
<gene>
    <name evidence="4" type="primary">yejM_2</name>
    <name evidence="4" type="ORF">VQ7734_01972</name>
</gene>
<dbReference type="PANTHER" id="PTHR43751">
    <property type="entry name" value="SULFATASE"/>
    <property type="match status" value="1"/>
</dbReference>
<dbReference type="EMBL" id="FRFG01000022">
    <property type="protein sequence ID" value="SHO56203.1"/>
    <property type="molecule type" value="Genomic_DNA"/>
</dbReference>
<keyword evidence="1" id="KW-0472">Membrane</keyword>
<dbReference type="InterPro" id="IPR012159">
    <property type="entry name" value="YejM-like"/>
</dbReference>
<feature type="domain" description="Inner membrane protein YejM N-terminal" evidence="3">
    <location>
        <begin position="4"/>
        <end position="239"/>
    </location>
</feature>
<evidence type="ECO:0000259" key="3">
    <source>
        <dbReference type="Pfam" id="PF11893"/>
    </source>
</evidence>
<dbReference type="Proteomes" id="UP000184600">
    <property type="component" value="Unassembled WGS sequence"/>
</dbReference>
<evidence type="ECO:0000313" key="5">
    <source>
        <dbReference type="Proteomes" id="UP000184600"/>
    </source>
</evidence>
<dbReference type="InterPro" id="IPR024588">
    <property type="entry name" value="YejM_N"/>
</dbReference>
<evidence type="ECO:0000313" key="4">
    <source>
        <dbReference type="EMBL" id="SHO56203.1"/>
    </source>
</evidence>
<sequence length="613" mass="70494">MIFKQKLHSHGWFILFNSLVLIAVSLRYFSFLPEWPVDFLGNAFLVVSVIGQMTLLAAIIGAISIIFLLLTNWPRTMLQAAVATLGIAALFIDTSVFSLYRFHINFVVLNLVLSGQIVTFPWVVWLTVISGVVVLFAAELWLIRWLDSRPALLRFKLGRKFAFIVFCCLLSTNLIHIWASANVYRPVTTLTRYLPLFYPATANSLMRKMGWVDREAIDRQKAMRMKTKTSLQYPLNPLETTEVKKPVNIMLLAIDTWRADAFSQEVTPNMWQMAHQHDAAIFNNHLSTGNATRAGIFGLFNGIPSTYWQSFLANTQPSLLIQRLQALNYEMGIFTSARLNHPEFDKTVFASIPNVRIGTIGGRNYRRDQKMTKDWLKWYKNRDKTRPTFSFLFYDAVHGFDFPPNYPHKFKPMWSKVNHLELNNDTDPNLYFNLYKNSVNFVDSLVKKVFDELQASGELENTLIILTSDHGEEMNDNKLNFWGHNGNFTDAQIRVPFVIFGPGFDKHKTPWNMSAVTSHSDMVPTLMKHYLGVKNPVSDYSTGIDLLGKEIDRDWIISAKYSGYAIITKDTILEVLGSGDYSLMDKTNRPLKEQKINYQHVQQALEQISRYYR</sequence>
<feature type="transmembrane region" description="Helical" evidence="1">
    <location>
        <begin position="161"/>
        <end position="179"/>
    </location>
</feature>
<feature type="domain" description="Sulfatase N-terminal" evidence="2">
    <location>
        <begin position="252"/>
        <end position="530"/>
    </location>
</feature>
<accession>A0A1M7YUC8</accession>
<protein>
    <submittedName>
        <fullName evidence="4">Inner membrane protein YejM</fullName>
    </submittedName>
</protein>
<dbReference type="Pfam" id="PF00884">
    <property type="entry name" value="Sulfatase"/>
    <property type="match status" value="1"/>
</dbReference>
<dbReference type="InterPro" id="IPR000917">
    <property type="entry name" value="Sulfatase_N"/>
</dbReference>
<keyword evidence="1" id="KW-0812">Transmembrane</keyword>
<evidence type="ECO:0000259" key="2">
    <source>
        <dbReference type="Pfam" id="PF00884"/>
    </source>
</evidence>
<evidence type="ECO:0000256" key="1">
    <source>
        <dbReference type="SAM" id="Phobius"/>
    </source>
</evidence>
<reference evidence="5" key="1">
    <citation type="submission" date="2016-12" db="EMBL/GenBank/DDBJ databases">
        <authorList>
            <person name="Rodrigo-Torres L."/>
            <person name="Arahal R.D."/>
            <person name="Lucena T."/>
        </authorList>
    </citation>
    <scope>NUCLEOTIDE SEQUENCE [LARGE SCALE GENOMIC DNA]</scope>
</reference>
<proteinExistence type="predicted"/>
<keyword evidence="5" id="KW-1185">Reference proteome</keyword>
<dbReference type="CDD" id="cd16148">
    <property type="entry name" value="sulfatase_like"/>
    <property type="match status" value="1"/>
</dbReference>